<dbReference type="AlphaFoldDB" id="A0ABC8RF37"/>
<evidence type="ECO:0000256" key="1">
    <source>
        <dbReference type="SAM" id="Coils"/>
    </source>
</evidence>
<protein>
    <recommendedName>
        <fullName evidence="2">Myb/SANT-like DNA-binding domain-containing protein</fullName>
    </recommendedName>
</protein>
<gene>
    <name evidence="3" type="ORF">ILEXP_LOCUS11119</name>
</gene>
<dbReference type="PANTHER" id="PTHR46327">
    <property type="entry name" value="F16F4.11 PROTEIN-RELATED"/>
    <property type="match status" value="1"/>
</dbReference>
<keyword evidence="4" id="KW-1185">Reference proteome</keyword>
<keyword evidence="1" id="KW-0175">Coiled coil</keyword>
<dbReference type="Gene3D" id="1.10.10.60">
    <property type="entry name" value="Homeodomain-like"/>
    <property type="match status" value="1"/>
</dbReference>
<sequence>MQEFHEPYSLFDRNNKGKSVMNFACNDDHINVVGEGIDGHVEGGEKNEYPWHRIKWTDQMVKLLINAVSYIEEDATLDCNTGGGPKKGKWKVISKVIIERGYHVSPQQCEDKFSDLNKKYKKLNDILGRGISCKIVENPTLLDSMDQSDDAKGDVRKILRSKQLFYQEMCSYHNGNRLFLPHDRDLQQSLQLVLKRKGTHKRHGVLLGACLKGKKQADEHEDVDFGKAMKILDYNTRSDFSPPVEITSVSYASNGDEIRESSPNLWLMSRSLQFEEQKVQIQAKTVALEKQRFNWLRISQQEDRELDKMRLENESMKLENERLASELRCREMTANYR</sequence>
<dbReference type="PANTHER" id="PTHR46327:SF3">
    <property type="entry name" value="TRANSCRIPTION FACTOR"/>
    <property type="match status" value="1"/>
</dbReference>
<name>A0ABC8RF37_9AQUA</name>
<reference evidence="3 4" key="1">
    <citation type="submission" date="2024-02" db="EMBL/GenBank/DDBJ databases">
        <authorList>
            <person name="Vignale AGUSTIN F."/>
            <person name="Sosa J E."/>
            <person name="Modenutti C."/>
        </authorList>
    </citation>
    <scope>NUCLEOTIDE SEQUENCE [LARGE SCALE GENOMIC DNA]</scope>
</reference>
<dbReference type="InterPro" id="IPR044822">
    <property type="entry name" value="Myb_DNA-bind_4"/>
</dbReference>
<evidence type="ECO:0000313" key="4">
    <source>
        <dbReference type="Proteomes" id="UP001642360"/>
    </source>
</evidence>
<dbReference type="Pfam" id="PF13837">
    <property type="entry name" value="Myb_DNA-bind_4"/>
    <property type="match status" value="1"/>
</dbReference>
<dbReference type="Proteomes" id="UP001642360">
    <property type="component" value="Unassembled WGS sequence"/>
</dbReference>
<organism evidence="3 4">
    <name type="scientific">Ilex paraguariensis</name>
    <name type="common">yerba mate</name>
    <dbReference type="NCBI Taxonomy" id="185542"/>
    <lineage>
        <taxon>Eukaryota</taxon>
        <taxon>Viridiplantae</taxon>
        <taxon>Streptophyta</taxon>
        <taxon>Embryophyta</taxon>
        <taxon>Tracheophyta</taxon>
        <taxon>Spermatophyta</taxon>
        <taxon>Magnoliopsida</taxon>
        <taxon>eudicotyledons</taxon>
        <taxon>Gunneridae</taxon>
        <taxon>Pentapetalae</taxon>
        <taxon>asterids</taxon>
        <taxon>campanulids</taxon>
        <taxon>Aquifoliales</taxon>
        <taxon>Aquifoliaceae</taxon>
        <taxon>Ilex</taxon>
    </lineage>
</organism>
<proteinExistence type="predicted"/>
<evidence type="ECO:0000313" key="3">
    <source>
        <dbReference type="EMBL" id="CAK9143407.1"/>
    </source>
</evidence>
<accession>A0ABC8RF37</accession>
<dbReference type="EMBL" id="CAUOFW020001298">
    <property type="protein sequence ID" value="CAK9143407.1"/>
    <property type="molecule type" value="Genomic_DNA"/>
</dbReference>
<feature type="coiled-coil region" evidence="1">
    <location>
        <begin position="299"/>
        <end position="328"/>
    </location>
</feature>
<feature type="domain" description="Myb/SANT-like DNA-binding" evidence="2">
    <location>
        <begin position="55"/>
        <end position="135"/>
    </location>
</feature>
<evidence type="ECO:0000259" key="2">
    <source>
        <dbReference type="Pfam" id="PF13837"/>
    </source>
</evidence>
<comment type="caution">
    <text evidence="3">The sequence shown here is derived from an EMBL/GenBank/DDBJ whole genome shotgun (WGS) entry which is preliminary data.</text>
</comment>